<dbReference type="GO" id="GO:0005737">
    <property type="term" value="C:cytoplasm"/>
    <property type="evidence" value="ECO:0007669"/>
    <property type="project" value="TreeGrafter"/>
</dbReference>
<evidence type="ECO:0000256" key="8">
    <source>
        <dbReference type="ARBA" id="ARBA00022833"/>
    </source>
</evidence>
<dbReference type="InterPro" id="IPR028077">
    <property type="entry name" value="UAE_UbL_dom"/>
</dbReference>
<feature type="domain" description="Ubiquitin/SUMO-activating enzyme ubiquitin-like" evidence="14">
    <location>
        <begin position="533"/>
        <end position="614"/>
    </location>
</feature>
<dbReference type="GO" id="GO:0016925">
    <property type="term" value="P:protein sumoylation"/>
    <property type="evidence" value="ECO:0007669"/>
    <property type="project" value="UniProtKB-UniPathway"/>
</dbReference>
<dbReference type="Pfam" id="PF14732">
    <property type="entry name" value="UAE_UbL"/>
    <property type="match status" value="1"/>
</dbReference>
<dbReference type="FunFam" id="3.50.50.80:FF:000002">
    <property type="entry name" value="SUMO-activating enzyme subunit 2"/>
    <property type="match status" value="1"/>
</dbReference>
<keyword evidence="6" id="KW-0547">Nucleotide-binding</keyword>
<dbReference type="UniPathway" id="UPA00886"/>
<comment type="similarity">
    <text evidence="3">Belongs to the ubiquitin-activating E1 family.</text>
</comment>
<dbReference type="AlphaFoldDB" id="A0A0B4GVA8"/>
<dbReference type="SUPFAM" id="SSF69572">
    <property type="entry name" value="Activating enzymes of the ubiquitin-like proteins"/>
    <property type="match status" value="1"/>
</dbReference>
<dbReference type="PANTHER" id="PTHR10953:SF5">
    <property type="entry name" value="SUMO-ACTIVATING ENZYME SUBUNIT 2"/>
    <property type="match status" value="1"/>
</dbReference>
<dbReference type="InterPro" id="IPR033127">
    <property type="entry name" value="UBQ-activ_enz_E1_Cys_AS"/>
</dbReference>
<feature type="region of interest" description="Disordered" evidence="12">
    <location>
        <begin position="1"/>
        <end position="82"/>
    </location>
</feature>
<dbReference type="Gene3D" id="3.10.290.20">
    <property type="entry name" value="Ubiquitin-like 2 activating enzyme e1b. Chain: B, domain 3"/>
    <property type="match status" value="1"/>
</dbReference>
<dbReference type="GO" id="GO:0005524">
    <property type="term" value="F:ATP binding"/>
    <property type="evidence" value="ECO:0007669"/>
    <property type="project" value="UniProtKB-KW"/>
</dbReference>
<evidence type="ECO:0000256" key="12">
    <source>
        <dbReference type="SAM" id="MobiDB-lite"/>
    </source>
</evidence>
<proteinExistence type="inferred from homology"/>
<evidence type="ECO:0000256" key="2">
    <source>
        <dbReference type="ARBA" id="ARBA00004718"/>
    </source>
</evidence>
<evidence type="ECO:0000259" key="13">
    <source>
        <dbReference type="Pfam" id="PF00899"/>
    </source>
</evidence>
<dbReference type="GO" id="GO:0016740">
    <property type="term" value="F:transferase activity"/>
    <property type="evidence" value="ECO:0007669"/>
    <property type="project" value="UniProtKB-KW"/>
</dbReference>
<evidence type="ECO:0000313" key="15">
    <source>
        <dbReference type="EMBL" id="KID71909.1"/>
    </source>
</evidence>
<dbReference type="PROSITE" id="PS00865">
    <property type="entry name" value="UBIQUITIN_ACTIVAT_2"/>
    <property type="match status" value="1"/>
</dbReference>
<evidence type="ECO:0000256" key="10">
    <source>
        <dbReference type="ARBA" id="ARBA00023242"/>
    </source>
</evidence>
<dbReference type="InterPro" id="IPR042449">
    <property type="entry name" value="Ub-E1_IAD_1"/>
</dbReference>
<organism evidence="15 16">
    <name type="scientific">Metarhizium anisopliae (strain ARSEF 549)</name>
    <dbReference type="NCBI Taxonomy" id="3151832"/>
    <lineage>
        <taxon>Eukaryota</taxon>
        <taxon>Fungi</taxon>
        <taxon>Dikarya</taxon>
        <taxon>Ascomycota</taxon>
        <taxon>Pezizomycotina</taxon>
        <taxon>Sordariomycetes</taxon>
        <taxon>Hypocreomycetidae</taxon>
        <taxon>Hypocreales</taxon>
        <taxon>Clavicipitaceae</taxon>
        <taxon>Metarhizium</taxon>
    </lineage>
</organism>
<dbReference type="PANTHER" id="PTHR10953">
    <property type="entry name" value="UBIQUITIN-ACTIVATING ENZYME E1"/>
    <property type="match status" value="1"/>
</dbReference>
<evidence type="ECO:0000256" key="1">
    <source>
        <dbReference type="ARBA" id="ARBA00004123"/>
    </source>
</evidence>
<evidence type="ECO:0000259" key="14">
    <source>
        <dbReference type="Pfam" id="PF14732"/>
    </source>
</evidence>
<keyword evidence="10" id="KW-0539">Nucleus</keyword>
<comment type="caution">
    <text evidence="15">The sequence shown here is derived from an EMBL/GenBank/DDBJ whole genome shotgun (WGS) entry which is preliminary data.</text>
</comment>
<protein>
    <submittedName>
        <fullName evidence="15">Molybdenum cofactor biosynthesis, MoeB</fullName>
    </submittedName>
</protein>
<feature type="compositionally biased region" description="Low complexity" evidence="12">
    <location>
        <begin position="10"/>
        <end position="76"/>
    </location>
</feature>
<dbReference type="VEuPathDB" id="FungiDB:MAN_01508"/>
<keyword evidence="9" id="KW-0067">ATP-binding</keyword>
<accession>A0A0B4GVA8</accession>
<keyword evidence="4" id="KW-0808">Transferase</keyword>
<dbReference type="Gene3D" id="1.10.10.520">
    <property type="entry name" value="Ubiquitin activating enzymes (Uba3). Chain: B, domain 2"/>
    <property type="match status" value="1"/>
</dbReference>
<evidence type="ECO:0000256" key="9">
    <source>
        <dbReference type="ARBA" id="ARBA00022840"/>
    </source>
</evidence>
<dbReference type="Pfam" id="PF00899">
    <property type="entry name" value="ThiF"/>
    <property type="match status" value="1"/>
</dbReference>
<dbReference type="InterPro" id="IPR000594">
    <property type="entry name" value="ThiF_NAD_FAD-bd"/>
</dbReference>
<sequence length="736" mass="80532">MEASIQASEPAAPLAAVAAGPADPVPGQAVGKTVNAQEQQSQLQQQPQQQPQPSQASQQTAAQAPAQNQQALSSQQNFTTQHRPRVMARDRYNHQSLGASLNSSVKQARVLMVGAGGIGCELLKNLALTGFSEIHIVDLDTIDLSNLNRQFLFRQEHIKKSKALVAKEVAEKFNPNVKIVAHHANIKDGNFTVSWFRKFSIVFNALDNLEARRHVNKMCLAADVPLIESGTTGFNGQVQVIKKGVTACYDCTAKETPKTFPVCTIRSTPSQPIHCIVWGKSYLMNEIFGVSEDQSAFDHSEDAENAHEIEELKKESEALEKIRGAVGTANFPQLLFDKVFNSDIERLRSVEDMWKSRRKPAPLNYDTVFNQATDAIASRDDILSDDQRVWTLEENLVVFRDSLDRLSKRMLDLKKNKDLSGPEPTISFDKDDIDALDFVASCANIRSTIFGIDRKSRFDIKEMAGNIIPAIATTNAIVAGLCILEAFKVLKGDYGQAKEVFLQPFAPTRLLGSDTSRKPNPDCPVCSAFNVTIKVDLSRATLNDVVEDIIKKQLGLGEKEFVLNNEVGIVYDADEIDNLPKKLADLGIKGGSSLTVIDEDDDEPLVNIVINIEEGAVETHDKPVVAHFDKQPEIPQKPKKALIATNGGPNGIQQNGKPSDQDAQSRALKRAHPGDDAQSRVFKRAHLDDNAQGGALKRTHPGDDAQPAKKARIAGAEDDDVVLVQDDAGAIVIPDD</sequence>
<feature type="compositionally biased region" description="Polar residues" evidence="12">
    <location>
        <begin position="651"/>
        <end position="664"/>
    </location>
</feature>
<gene>
    <name evidence="15" type="ORF">MAN_01508</name>
</gene>
<dbReference type="InterPro" id="IPR023318">
    <property type="entry name" value="Ub_act_enz_dom_a_sf"/>
</dbReference>
<keyword evidence="8" id="KW-0862">Zinc</keyword>
<comment type="subcellular location">
    <subcellularLocation>
        <location evidence="1">Nucleus</location>
    </subcellularLocation>
</comment>
<dbReference type="EMBL" id="AZNF01000001">
    <property type="protein sequence ID" value="KID71909.1"/>
    <property type="molecule type" value="Genomic_DNA"/>
</dbReference>
<evidence type="ECO:0000256" key="3">
    <source>
        <dbReference type="ARBA" id="ARBA00005673"/>
    </source>
</evidence>
<feature type="non-terminal residue" evidence="15">
    <location>
        <position position="1"/>
    </location>
</feature>
<evidence type="ECO:0000313" key="16">
    <source>
        <dbReference type="Proteomes" id="UP000031186"/>
    </source>
</evidence>
<dbReference type="GO" id="GO:0046872">
    <property type="term" value="F:metal ion binding"/>
    <property type="evidence" value="ECO:0007669"/>
    <property type="project" value="UniProtKB-KW"/>
</dbReference>
<evidence type="ECO:0000256" key="6">
    <source>
        <dbReference type="ARBA" id="ARBA00022741"/>
    </source>
</evidence>
<dbReference type="Gene3D" id="3.50.50.80">
    <property type="entry name" value="Ubiquitin-activating enzyme E1, inactive adenylation domain, subdomain 1"/>
    <property type="match status" value="1"/>
</dbReference>
<feature type="active site" description="Glycyl thioester intermediate" evidence="11">
    <location>
        <position position="263"/>
    </location>
</feature>
<dbReference type="GO" id="GO:0031510">
    <property type="term" value="C:SUMO activating enzyme complex"/>
    <property type="evidence" value="ECO:0007669"/>
    <property type="project" value="TreeGrafter"/>
</dbReference>
<feature type="domain" description="THIF-type NAD/FAD binding fold" evidence="13">
    <location>
        <begin position="97"/>
        <end position="524"/>
    </location>
</feature>
<dbReference type="CDD" id="cd01489">
    <property type="entry name" value="Uba2_SUMO"/>
    <property type="match status" value="1"/>
</dbReference>
<keyword evidence="5" id="KW-0479">Metal-binding</keyword>
<evidence type="ECO:0000256" key="5">
    <source>
        <dbReference type="ARBA" id="ARBA00022723"/>
    </source>
</evidence>
<evidence type="ECO:0000256" key="4">
    <source>
        <dbReference type="ARBA" id="ARBA00022679"/>
    </source>
</evidence>
<evidence type="ECO:0000256" key="7">
    <source>
        <dbReference type="ARBA" id="ARBA00022786"/>
    </source>
</evidence>
<comment type="pathway">
    <text evidence="2">Protein modification; protein sumoylation.</text>
</comment>
<dbReference type="InterPro" id="IPR045886">
    <property type="entry name" value="ThiF/MoeB/HesA"/>
</dbReference>
<keyword evidence="16" id="KW-1185">Reference proteome</keyword>
<name>A0A0B4GVA8_METAF</name>
<dbReference type="OrthoDB" id="10255449at2759"/>
<evidence type="ECO:0000256" key="11">
    <source>
        <dbReference type="PROSITE-ProRule" id="PRU10132"/>
    </source>
</evidence>
<dbReference type="InterPro" id="IPR035985">
    <property type="entry name" value="Ubiquitin-activating_enz"/>
</dbReference>
<dbReference type="Proteomes" id="UP000031186">
    <property type="component" value="Unassembled WGS sequence"/>
</dbReference>
<dbReference type="GO" id="GO:0019948">
    <property type="term" value="F:SUMO activating enzyme activity"/>
    <property type="evidence" value="ECO:0007669"/>
    <property type="project" value="TreeGrafter"/>
</dbReference>
<dbReference type="HOGENOM" id="CLU_013325_7_3_1"/>
<reference evidence="15 16" key="1">
    <citation type="journal article" date="2014" name="Proc. Natl. Acad. Sci. U.S.A.">
        <title>Trajectory and genomic determinants of fungal-pathogen speciation and host adaptation.</title>
        <authorList>
            <person name="Hu X."/>
            <person name="Xiao G."/>
            <person name="Zheng P."/>
            <person name="Shang Y."/>
            <person name="Su Y."/>
            <person name="Zhang X."/>
            <person name="Liu X."/>
            <person name="Zhan S."/>
            <person name="St Leger R.J."/>
            <person name="Wang C."/>
        </authorList>
    </citation>
    <scope>NUCLEOTIDE SEQUENCE [LARGE SCALE GENOMIC DNA]</scope>
    <source>
        <strain evidence="15 16">ARSEF 549</strain>
    </source>
</reference>
<feature type="region of interest" description="Disordered" evidence="12">
    <location>
        <begin position="631"/>
        <end position="717"/>
    </location>
</feature>
<keyword evidence="7" id="KW-0833">Ubl conjugation pathway</keyword>
<dbReference type="FunFam" id="3.40.50.720:FF:000618">
    <property type="entry name" value="SUMO-activating enzyme subunit 2"/>
    <property type="match status" value="1"/>
</dbReference>